<organism evidence="2 3">
    <name type="scientific">Vibrio ponticus</name>
    <dbReference type="NCBI Taxonomy" id="265668"/>
    <lineage>
        <taxon>Bacteria</taxon>
        <taxon>Pseudomonadati</taxon>
        <taxon>Pseudomonadota</taxon>
        <taxon>Gammaproteobacteria</taxon>
        <taxon>Vibrionales</taxon>
        <taxon>Vibrionaceae</taxon>
        <taxon>Vibrio</taxon>
    </lineage>
</organism>
<proteinExistence type="predicted"/>
<dbReference type="SUPFAM" id="SSF53335">
    <property type="entry name" value="S-adenosyl-L-methionine-dependent methyltransferases"/>
    <property type="match status" value="1"/>
</dbReference>
<accession>A0ABX3FQF3</accession>
<feature type="domain" description="Methyltransferase type 11" evidence="1">
    <location>
        <begin position="42"/>
        <end position="135"/>
    </location>
</feature>
<dbReference type="InterPro" id="IPR029063">
    <property type="entry name" value="SAM-dependent_MTases_sf"/>
</dbReference>
<evidence type="ECO:0000259" key="1">
    <source>
        <dbReference type="Pfam" id="PF08241"/>
    </source>
</evidence>
<dbReference type="Gene3D" id="3.40.50.150">
    <property type="entry name" value="Vaccinia Virus protein VP39"/>
    <property type="match status" value="1"/>
</dbReference>
<evidence type="ECO:0000313" key="2">
    <source>
        <dbReference type="EMBL" id="OLQ94653.1"/>
    </source>
</evidence>
<dbReference type="RefSeq" id="WP_075648211.1">
    <property type="nucleotide sequence ID" value="NZ_AP019658.1"/>
</dbReference>
<dbReference type="GO" id="GO:0032259">
    <property type="term" value="P:methylation"/>
    <property type="evidence" value="ECO:0007669"/>
    <property type="project" value="UniProtKB-KW"/>
</dbReference>
<dbReference type="CDD" id="cd02440">
    <property type="entry name" value="AdoMet_MTases"/>
    <property type="match status" value="1"/>
</dbReference>
<dbReference type="Pfam" id="PF08241">
    <property type="entry name" value="Methyltransf_11"/>
    <property type="match status" value="1"/>
</dbReference>
<dbReference type="Proteomes" id="UP000186206">
    <property type="component" value="Unassembled WGS sequence"/>
</dbReference>
<reference evidence="2 3" key="1">
    <citation type="submission" date="2016-09" db="EMBL/GenBank/DDBJ databases">
        <title>Genomic Taxonomy of the Vibrionaceae.</title>
        <authorList>
            <person name="Gonzalez-Castillo A."/>
            <person name="Gomez-Gil B."/>
            <person name="Enciso-Ibarra K."/>
        </authorList>
    </citation>
    <scope>NUCLEOTIDE SEQUENCE [LARGE SCALE GENOMIC DNA]</scope>
    <source>
        <strain evidence="2 3">CAIM 1731</strain>
    </source>
</reference>
<keyword evidence="2" id="KW-0808">Transferase</keyword>
<sequence>MENKWEDFAKNFEQSNNYVVGIDDINRVKQRLARHRELGDVLELGCGNGTYTSSLLASAKRVVATDVSQQMLEVTKIRFEQEPKVVVELADCFALSYQDASFDTVFMANLLHVLPNPEQALHECMRVLKPGGQLIAVSFTLHDMSFFNKLGLKYRYLRKYGSKKSNNSIVMTPVLAHELAASAGLQNIATEMLGQRVKAVHLSGVKSEHEELVAG</sequence>
<dbReference type="PANTHER" id="PTHR42912:SF80">
    <property type="entry name" value="METHYLTRANSFERASE DOMAIN-CONTAINING PROTEIN"/>
    <property type="match status" value="1"/>
</dbReference>
<dbReference type="InterPro" id="IPR050508">
    <property type="entry name" value="Methyltransf_Superfamily"/>
</dbReference>
<dbReference type="GO" id="GO:0008168">
    <property type="term" value="F:methyltransferase activity"/>
    <property type="evidence" value="ECO:0007669"/>
    <property type="project" value="UniProtKB-KW"/>
</dbReference>
<keyword evidence="2" id="KW-0489">Methyltransferase</keyword>
<name>A0ABX3FQF3_9VIBR</name>
<protein>
    <submittedName>
        <fullName evidence="2">Methyltransferase type 11</fullName>
    </submittedName>
</protein>
<dbReference type="PANTHER" id="PTHR42912">
    <property type="entry name" value="METHYLTRANSFERASE"/>
    <property type="match status" value="1"/>
</dbReference>
<comment type="caution">
    <text evidence="2">The sequence shown here is derived from an EMBL/GenBank/DDBJ whole genome shotgun (WGS) entry which is preliminary data.</text>
</comment>
<dbReference type="EMBL" id="MJMI01000072">
    <property type="protein sequence ID" value="OLQ94653.1"/>
    <property type="molecule type" value="Genomic_DNA"/>
</dbReference>
<dbReference type="InterPro" id="IPR013216">
    <property type="entry name" value="Methyltransf_11"/>
</dbReference>
<keyword evidence="3" id="KW-1185">Reference proteome</keyword>
<evidence type="ECO:0000313" key="3">
    <source>
        <dbReference type="Proteomes" id="UP000186206"/>
    </source>
</evidence>
<gene>
    <name evidence="2" type="ORF">BIY21_08015</name>
</gene>